<dbReference type="SUPFAM" id="SSF48613">
    <property type="entry name" value="Heme oxygenase-like"/>
    <property type="match status" value="1"/>
</dbReference>
<dbReference type="InterPro" id="IPR016084">
    <property type="entry name" value="Haem_Oase-like_multi-hlx"/>
</dbReference>
<dbReference type="InterPro" id="IPR053261">
    <property type="entry name" value="Polyketide-peptide_reg"/>
</dbReference>
<gene>
    <name evidence="2" type="ORF">G6F51_008018</name>
</gene>
<dbReference type="PANTHER" id="PTHR41813:SF2">
    <property type="entry name" value="REGULATOR PAB1642, PUTATIVE (AFU_ORTHOLOGUE AFUA_3G11955)-RELATED"/>
    <property type="match status" value="1"/>
</dbReference>
<feature type="domain" description="Thiaminase-2/PQQC" evidence="1">
    <location>
        <begin position="17"/>
        <end position="71"/>
    </location>
</feature>
<dbReference type="CDD" id="cd19357">
    <property type="entry name" value="TenA_E_At3g16990-like"/>
    <property type="match status" value="1"/>
</dbReference>
<feature type="domain" description="Thiaminase-2/PQQC" evidence="1">
    <location>
        <begin position="139"/>
        <end position="240"/>
    </location>
</feature>
<dbReference type="PANTHER" id="PTHR41813">
    <property type="entry name" value="REGULATOR PAB1642, PUTATIVE (AFU_ORTHOLOGUE AFUA_3G11955)-RELATED"/>
    <property type="match status" value="1"/>
</dbReference>
<dbReference type="EMBL" id="JAANIT010001267">
    <property type="protein sequence ID" value="KAG1541244.1"/>
    <property type="molecule type" value="Genomic_DNA"/>
</dbReference>
<sequence length="240" mass="27998">MKLTDHLLSLNKSEFEKATQHPFLTKVGTLEIKPEHLKAWLIQDRYYTGGYIKMMGIMISRLPLYEEQRELGDNDPSYTPERAQRIIKTLSFALSNVHRESNFFTDLLSRSPYAAQGSFEQKEWTTRYVDFHKKVAYESGYDLGEALVVLWAMEFVFYTAWSHAKAINAGRGKDSEEAHVKTCHELMTNWTLEEFKEFVDDCGSLVNELVFDDPKRLASFEKVYKDTLALEVKFWDMAYD</sequence>
<dbReference type="AlphaFoldDB" id="A0A9P6Y8G8"/>
<evidence type="ECO:0000313" key="3">
    <source>
        <dbReference type="Proteomes" id="UP000717996"/>
    </source>
</evidence>
<dbReference type="Proteomes" id="UP000717996">
    <property type="component" value="Unassembled WGS sequence"/>
</dbReference>
<accession>A0A9P6Y8G8</accession>
<dbReference type="OrthoDB" id="37730at2759"/>
<evidence type="ECO:0000259" key="1">
    <source>
        <dbReference type="Pfam" id="PF03070"/>
    </source>
</evidence>
<reference evidence="2" key="1">
    <citation type="journal article" date="2020" name="Microb. Genom.">
        <title>Genetic diversity of clinical and environmental Mucorales isolates obtained from an investigation of mucormycosis cases among solid organ transplant recipients.</title>
        <authorList>
            <person name="Nguyen M.H."/>
            <person name="Kaul D."/>
            <person name="Muto C."/>
            <person name="Cheng S.J."/>
            <person name="Richter R.A."/>
            <person name="Bruno V.M."/>
            <person name="Liu G."/>
            <person name="Beyhan S."/>
            <person name="Sundermann A.J."/>
            <person name="Mounaud S."/>
            <person name="Pasculle A.W."/>
            <person name="Nierman W.C."/>
            <person name="Driscoll E."/>
            <person name="Cumbie R."/>
            <person name="Clancy C.J."/>
            <person name="Dupont C.L."/>
        </authorList>
    </citation>
    <scope>NUCLEOTIDE SEQUENCE</scope>
    <source>
        <strain evidence="2">GL16</strain>
    </source>
</reference>
<organism evidence="2 3">
    <name type="scientific">Rhizopus oryzae</name>
    <name type="common">Mucormycosis agent</name>
    <name type="synonym">Rhizopus arrhizus var. delemar</name>
    <dbReference type="NCBI Taxonomy" id="64495"/>
    <lineage>
        <taxon>Eukaryota</taxon>
        <taxon>Fungi</taxon>
        <taxon>Fungi incertae sedis</taxon>
        <taxon>Mucoromycota</taxon>
        <taxon>Mucoromycotina</taxon>
        <taxon>Mucoromycetes</taxon>
        <taxon>Mucorales</taxon>
        <taxon>Mucorineae</taxon>
        <taxon>Rhizopodaceae</taxon>
        <taxon>Rhizopus</taxon>
    </lineage>
</organism>
<dbReference type="InterPro" id="IPR004305">
    <property type="entry name" value="Thiaminase-2/PQQC"/>
</dbReference>
<evidence type="ECO:0000313" key="2">
    <source>
        <dbReference type="EMBL" id="KAG1541244.1"/>
    </source>
</evidence>
<comment type="caution">
    <text evidence="2">The sequence shown here is derived from an EMBL/GenBank/DDBJ whole genome shotgun (WGS) entry which is preliminary data.</text>
</comment>
<dbReference type="Pfam" id="PF03070">
    <property type="entry name" value="TENA_THI-4"/>
    <property type="match status" value="2"/>
</dbReference>
<dbReference type="Gene3D" id="1.20.910.10">
    <property type="entry name" value="Heme oxygenase-like"/>
    <property type="match status" value="1"/>
</dbReference>
<name>A0A9P6Y8G8_RHIOR</name>
<proteinExistence type="predicted"/>
<protein>
    <recommendedName>
        <fullName evidence="1">Thiaminase-2/PQQC domain-containing protein</fullName>
    </recommendedName>
</protein>
<dbReference type="GO" id="GO:0006772">
    <property type="term" value="P:thiamine metabolic process"/>
    <property type="evidence" value="ECO:0007669"/>
    <property type="project" value="UniProtKB-ARBA"/>
</dbReference>